<feature type="compositionally biased region" description="Polar residues" evidence="9">
    <location>
        <begin position="323"/>
        <end position="334"/>
    </location>
</feature>
<evidence type="ECO:0000256" key="4">
    <source>
        <dbReference type="ARBA" id="ARBA00022833"/>
    </source>
</evidence>
<dbReference type="InterPro" id="IPR006565">
    <property type="entry name" value="BTP"/>
</dbReference>
<feature type="compositionally biased region" description="Basic residues" evidence="9">
    <location>
        <begin position="1221"/>
        <end position="1233"/>
    </location>
</feature>
<dbReference type="GO" id="GO:0046982">
    <property type="term" value="F:protein heterodimerization activity"/>
    <property type="evidence" value="ECO:0007669"/>
    <property type="project" value="InterPro"/>
</dbReference>
<dbReference type="SMART" id="SM00576">
    <property type="entry name" value="BTP"/>
    <property type="match status" value="1"/>
</dbReference>
<dbReference type="InterPro" id="IPR009072">
    <property type="entry name" value="Histone-fold"/>
</dbReference>
<feature type="compositionally biased region" description="Low complexity" evidence="9">
    <location>
        <begin position="1461"/>
        <end position="1488"/>
    </location>
</feature>
<feature type="compositionally biased region" description="Basic and acidic residues" evidence="9">
    <location>
        <begin position="1251"/>
        <end position="1264"/>
    </location>
</feature>
<evidence type="ECO:0000256" key="9">
    <source>
        <dbReference type="SAM" id="MobiDB-lite"/>
    </source>
</evidence>
<feature type="compositionally biased region" description="Low complexity" evidence="9">
    <location>
        <begin position="266"/>
        <end position="279"/>
    </location>
</feature>
<feature type="region of interest" description="Disordered" evidence="9">
    <location>
        <begin position="244"/>
        <end position="372"/>
    </location>
</feature>
<evidence type="ECO:0000256" key="7">
    <source>
        <dbReference type="ARBA" id="ARBA00023242"/>
    </source>
</evidence>
<feature type="compositionally biased region" description="Pro residues" evidence="9">
    <location>
        <begin position="620"/>
        <end position="629"/>
    </location>
</feature>
<feature type="region of interest" description="Disordered" evidence="9">
    <location>
        <begin position="539"/>
        <end position="599"/>
    </location>
</feature>
<accession>A0A2M3YZE4</accession>
<dbReference type="GO" id="GO:0003743">
    <property type="term" value="F:translation initiation factor activity"/>
    <property type="evidence" value="ECO:0007669"/>
    <property type="project" value="UniProtKB-KW"/>
</dbReference>
<name>A0A2M3YZE4_9DIPT</name>
<dbReference type="InterPro" id="IPR001965">
    <property type="entry name" value="Znf_PHD"/>
</dbReference>
<dbReference type="SMART" id="SM00249">
    <property type="entry name" value="PHD"/>
    <property type="match status" value="1"/>
</dbReference>
<evidence type="ECO:0000313" key="11">
    <source>
        <dbReference type="EMBL" id="MBW21642.1"/>
    </source>
</evidence>
<dbReference type="InterPro" id="IPR019787">
    <property type="entry name" value="Znf_PHD-finger"/>
</dbReference>
<keyword evidence="7" id="KW-0539">Nucleus</keyword>
<feature type="compositionally biased region" description="Basic and acidic residues" evidence="9">
    <location>
        <begin position="1426"/>
        <end position="1446"/>
    </location>
</feature>
<dbReference type="PROSITE" id="PS50016">
    <property type="entry name" value="ZF_PHD_2"/>
    <property type="match status" value="1"/>
</dbReference>
<feature type="compositionally biased region" description="Polar residues" evidence="9">
    <location>
        <begin position="296"/>
        <end position="310"/>
    </location>
</feature>
<evidence type="ECO:0000256" key="6">
    <source>
        <dbReference type="ARBA" id="ARBA00023163"/>
    </source>
</evidence>
<keyword evidence="4" id="KW-0862">Zinc</keyword>
<dbReference type="InterPro" id="IPR013083">
    <property type="entry name" value="Znf_RING/FYVE/PHD"/>
</dbReference>
<evidence type="ECO:0000256" key="5">
    <source>
        <dbReference type="ARBA" id="ARBA00023015"/>
    </source>
</evidence>
<evidence type="ECO:0000256" key="1">
    <source>
        <dbReference type="ARBA" id="ARBA00004123"/>
    </source>
</evidence>
<evidence type="ECO:0000256" key="2">
    <source>
        <dbReference type="ARBA" id="ARBA00022723"/>
    </source>
</evidence>
<keyword evidence="3 8" id="KW-0863">Zinc-finger</keyword>
<dbReference type="Gene3D" id="3.30.40.10">
    <property type="entry name" value="Zinc/RING finger domain, C3HC4 (zinc finger)"/>
    <property type="match status" value="1"/>
</dbReference>
<organism evidence="11">
    <name type="scientific">Anopheles braziliensis</name>
    <dbReference type="NCBI Taxonomy" id="58242"/>
    <lineage>
        <taxon>Eukaryota</taxon>
        <taxon>Metazoa</taxon>
        <taxon>Ecdysozoa</taxon>
        <taxon>Arthropoda</taxon>
        <taxon>Hexapoda</taxon>
        <taxon>Insecta</taxon>
        <taxon>Pterygota</taxon>
        <taxon>Neoptera</taxon>
        <taxon>Endopterygota</taxon>
        <taxon>Diptera</taxon>
        <taxon>Nematocera</taxon>
        <taxon>Culicoidea</taxon>
        <taxon>Culicidae</taxon>
        <taxon>Anophelinae</taxon>
        <taxon>Anopheles</taxon>
    </lineage>
</organism>
<feature type="compositionally biased region" description="Polar residues" evidence="9">
    <location>
        <begin position="1357"/>
        <end position="1367"/>
    </location>
</feature>
<feature type="compositionally biased region" description="Basic residues" evidence="9">
    <location>
        <begin position="1295"/>
        <end position="1313"/>
    </location>
</feature>
<dbReference type="GO" id="GO:0002039">
    <property type="term" value="F:p53 binding"/>
    <property type="evidence" value="ECO:0007669"/>
    <property type="project" value="TreeGrafter"/>
</dbReference>
<dbReference type="EMBL" id="GGFM01000891">
    <property type="protein sequence ID" value="MBW21642.1"/>
    <property type="molecule type" value="Transcribed_RNA"/>
</dbReference>
<dbReference type="InterPro" id="IPR019786">
    <property type="entry name" value="Zinc_finger_PHD-type_CS"/>
</dbReference>
<keyword evidence="6" id="KW-0804">Transcription</keyword>
<feature type="compositionally biased region" description="Polar residues" evidence="9">
    <location>
        <begin position="1489"/>
        <end position="1498"/>
    </location>
</feature>
<feature type="domain" description="PHD-type" evidence="10">
    <location>
        <begin position="1549"/>
        <end position="1599"/>
    </location>
</feature>
<feature type="region of interest" description="Disordered" evidence="9">
    <location>
        <begin position="613"/>
        <end position="636"/>
    </location>
</feature>
<evidence type="ECO:0000256" key="3">
    <source>
        <dbReference type="ARBA" id="ARBA00022771"/>
    </source>
</evidence>
<reference evidence="11" key="1">
    <citation type="submission" date="2018-01" db="EMBL/GenBank/DDBJ databases">
        <title>An insight into the sialome of Amazonian anophelines.</title>
        <authorList>
            <person name="Ribeiro J.M."/>
            <person name="Scarpassa V."/>
            <person name="Calvo E."/>
        </authorList>
    </citation>
    <scope>NUCLEOTIDE SEQUENCE</scope>
    <source>
        <tissue evidence="11">Salivary glands</tissue>
    </source>
</reference>
<feature type="compositionally biased region" description="Basic residues" evidence="9">
    <location>
        <begin position="444"/>
        <end position="460"/>
    </location>
</feature>
<keyword evidence="5" id="KW-0805">Transcription regulation</keyword>
<keyword evidence="2" id="KW-0479">Metal-binding</keyword>
<feature type="region of interest" description="Disordered" evidence="9">
    <location>
        <begin position="1289"/>
        <end position="1536"/>
    </location>
</feature>
<dbReference type="GO" id="GO:0008270">
    <property type="term" value="F:zinc ion binding"/>
    <property type="evidence" value="ECO:0007669"/>
    <property type="project" value="UniProtKB-KW"/>
</dbReference>
<dbReference type="GO" id="GO:0045944">
    <property type="term" value="P:positive regulation of transcription by RNA polymerase II"/>
    <property type="evidence" value="ECO:0007669"/>
    <property type="project" value="TreeGrafter"/>
</dbReference>
<evidence type="ECO:0000259" key="10">
    <source>
        <dbReference type="PROSITE" id="PS50016"/>
    </source>
</evidence>
<feature type="compositionally biased region" description="Polar residues" evidence="9">
    <location>
        <begin position="1128"/>
        <end position="1147"/>
    </location>
</feature>
<feature type="region of interest" description="Disordered" evidence="9">
    <location>
        <begin position="1113"/>
        <end position="1277"/>
    </location>
</feature>
<feature type="compositionally biased region" description="Low complexity" evidence="9">
    <location>
        <begin position="882"/>
        <end position="908"/>
    </location>
</feature>
<evidence type="ECO:0000256" key="8">
    <source>
        <dbReference type="PROSITE-ProRule" id="PRU00146"/>
    </source>
</evidence>
<feature type="region of interest" description="Disordered" evidence="9">
    <location>
        <begin position="792"/>
        <end position="946"/>
    </location>
</feature>
<protein>
    <submittedName>
        <fullName evidence="11">Putative transcription initiation factor tfiid subunit 3</fullName>
    </submittedName>
</protein>
<sequence length="1622" mass="171737">MSDAYAMHVLKIAVAQICQTIGWHSTHTTTMELLVDVTQHFLREISRIMHRYSELYNRTEPNLDDLALAYRDIGINLPEMLEYIEFVDPIPLSLDVPRFPVPKETNLCFLKPGSKEVLTRPMHIPEYLPPMLIEVPTSETGDLGEEGADDDAGSDEADANGMAKSANGLVAALSTAAAASIKSADGVAATELLSSIEDGSMLPESIVNEEIEIPMETLEAKKLKQELLVTEPLDGEAATAVAPLRSDTSELTTEAKMSLTPPQAPPAGGSASGAVTVAQPTTFGEEGNTGEAAVEQKTNTACKQSQSSVAPSEDGTEGRPTREISSVMMTTSGFISPAREGKLPDTRIPQIPEDRPPKPTVQQSPLAATGTAGQSPVLAVAVSGSSVAGNNTLLAGVAKTDASPAQLLLAGTNTKAPLAVHDPNGASATHEHASSLASDQPSGKKIRKKMPDKQRKKSSKKGQPSLQHSFLAASTGAQHKQTRPVDDSTNAIVHDRSSRDAELYIGPTPPDTNVTEVEMGSGVIVPIVETVPSTLTIARSSKANKESIRAGIKQRKPSKESDGVIRKASNGKGARHQSELLSTHPTSEQPKDKVSKRRAKMTKKVFLGRFREQGVRDGPPTEPAPPLIPPVGFSSEPTTRYLDVEDLHKEQRGLMSDHFPTGGPLATMFPLKPDGGVALGVSSNEPQTGESTVSGRNESVALAAEQQAKQLSMLQLLHPSLEITPSPSTATSLKPGPEAPTTLARKIIKAKRTHTQSLVAPDTFDRDVIVIDDEQSPPHQQQQLTPLISHSFAGATFGGGKKQRKQQQQQQQQQAQPAGFIEKSIEQPVGLGSQPSPGAARKAFGELSGAPPTQQRKPKRSKQQKPLKGGGISGEGKRAKGPTFSSTPVSSPFRSASPLSEPASSASATGAHYARDDAPTLPPIQPMNMPYSDNASPARSPRNPNPFAFYPGMPRFPEPSFLYNRFLNPTEALRPQMPFGFSMLPSGPGLIPEHSIFPSPLTQLAAGGRGYPLPPNPFGFPSMDRLNELNLLGRPRPPIGGVSGTPSPGGTSLAAHGTHGSLMKPDRFDDTLDPETLLAQTPLDLQKSTCNVAPLMPPSLQLFPSVEVEAPDTFGSKAKPKVSDNKTEALTGSNTTGSNGLPEQQTAGALKEDVSNVPKEPIPSRSRKDSDQVVILPAASVLPGASPPQRSQMLVIDIDDSDGSQSTTATGAGKDSDGKEGKRKSKEHKKDRKMKSELGGSAKLKKKKDKKDKSKSKEREREQLQELTAGTASSSGMMTMGMIGAEEALLVQLRKERKEKKEKRKDKGKKEKRKDRERLVGEGAGQAAESLAGGADIPASTEHFPSCSVPKLMLKLSGSNATPSPGSDTPEKAQVAELGHQSGLTTAAGDGTNRSGSPELARISALVTRPPKLKPSSTGTGVGGKGGKEDLPVKGTNDDIDIKMDGEEQVVPSAGSLKQMSSASFGSSASPVGSSSSTATGSSRAKGSVESQFPSSGEGSRKLAKEGKSDRKGGAAHSNLPVTVAPLSSSGSCQPAAPAQMTDVDGNTVWICPACGRVDDGTPMIGCDGCDAWYHWICVGIEVAPAENEDWYCRVCIGRKQDALKDEKQRKRKKKDKNKTRD</sequence>
<dbReference type="PANTHER" id="PTHR46452">
    <property type="entry name" value="TRANSCRIPTION INITIATION FACTOR TFIID SUBUNIT 3"/>
    <property type="match status" value="1"/>
</dbReference>
<keyword evidence="11" id="KW-0396">Initiation factor</keyword>
<dbReference type="Pfam" id="PF07524">
    <property type="entry name" value="Bromo_TP"/>
    <property type="match status" value="1"/>
</dbReference>
<dbReference type="PROSITE" id="PS01359">
    <property type="entry name" value="ZF_PHD_1"/>
    <property type="match status" value="1"/>
</dbReference>
<feature type="compositionally biased region" description="Polar residues" evidence="9">
    <location>
        <begin position="579"/>
        <end position="588"/>
    </location>
</feature>
<proteinExistence type="predicted"/>
<dbReference type="CDD" id="cd15522">
    <property type="entry name" value="PHD_TAF3"/>
    <property type="match status" value="1"/>
</dbReference>
<dbReference type="InterPro" id="IPR011011">
    <property type="entry name" value="Znf_FYVE_PHD"/>
</dbReference>
<feature type="compositionally biased region" description="Acidic residues" evidence="9">
    <location>
        <begin position="142"/>
        <end position="158"/>
    </location>
</feature>
<feature type="region of interest" description="Disordered" evidence="9">
    <location>
        <begin position="418"/>
        <end position="467"/>
    </location>
</feature>
<dbReference type="Pfam" id="PF00628">
    <property type="entry name" value="PHD"/>
    <property type="match status" value="1"/>
</dbReference>
<feature type="compositionally biased region" description="Polar residues" evidence="9">
    <location>
        <begin position="360"/>
        <end position="372"/>
    </location>
</feature>
<feature type="compositionally biased region" description="Basic residues" evidence="9">
    <location>
        <begin position="856"/>
        <end position="865"/>
    </location>
</feature>
<dbReference type="CDD" id="cd22916">
    <property type="entry name" value="HFD_TAF3"/>
    <property type="match status" value="1"/>
</dbReference>
<feature type="compositionally biased region" description="Low complexity" evidence="9">
    <location>
        <begin position="1268"/>
        <end position="1277"/>
    </location>
</feature>
<dbReference type="SUPFAM" id="SSF57903">
    <property type="entry name" value="FYVE/PHD zinc finger"/>
    <property type="match status" value="1"/>
</dbReference>
<dbReference type="Gene3D" id="1.10.20.10">
    <property type="entry name" value="Histone, subunit A"/>
    <property type="match status" value="1"/>
</dbReference>
<comment type="subcellular location">
    <subcellularLocation>
        <location evidence="1">Nucleus</location>
    </subcellularLocation>
</comment>
<dbReference type="GO" id="GO:0005669">
    <property type="term" value="C:transcription factor TFIID complex"/>
    <property type="evidence" value="ECO:0007669"/>
    <property type="project" value="TreeGrafter"/>
</dbReference>
<feature type="compositionally biased region" description="Low complexity" evidence="9">
    <location>
        <begin position="806"/>
        <end position="816"/>
    </location>
</feature>
<dbReference type="PANTHER" id="PTHR46452:SF1">
    <property type="entry name" value="TRANSCRIPTION INITIATION FACTOR TFIID SUBUNIT 3"/>
    <property type="match status" value="1"/>
</dbReference>
<feature type="region of interest" description="Disordered" evidence="9">
    <location>
        <begin position="138"/>
        <end position="158"/>
    </location>
</feature>
<keyword evidence="11" id="KW-0648">Protein biosynthesis</keyword>
<feature type="compositionally biased region" description="Basic and acidic residues" evidence="9">
    <location>
        <begin position="1499"/>
        <end position="1513"/>
    </location>
</feature>